<dbReference type="SUPFAM" id="SSF46785">
    <property type="entry name" value="Winged helix' DNA-binding domain"/>
    <property type="match status" value="1"/>
</dbReference>
<dbReference type="PRINTS" id="PR00039">
    <property type="entry name" value="HTHLYSR"/>
</dbReference>
<organism evidence="6 7">
    <name type="scientific">Consotaella salsifontis</name>
    <dbReference type="NCBI Taxonomy" id="1365950"/>
    <lineage>
        <taxon>Bacteria</taxon>
        <taxon>Pseudomonadati</taxon>
        <taxon>Pseudomonadota</taxon>
        <taxon>Alphaproteobacteria</taxon>
        <taxon>Hyphomicrobiales</taxon>
        <taxon>Aurantimonadaceae</taxon>
        <taxon>Consotaella</taxon>
    </lineage>
</organism>
<feature type="domain" description="HTH lysR-type" evidence="5">
    <location>
        <begin position="16"/>
        <end position="73"/>
    </location>
</feature>
<evidence type="ECO:0000256" key="3">
    <source>
        <dbReference type="ARBA" id="ARBA00023125"/>
    </source>
</evidence>
<dbReference type="PROSITE" id="PS50931">
    <property type="entry name" value="HTH_LYSR"/>
    <property type="match status" value="1"/>
</dbReference>
<name>A0A1T4SC24_9HYPH</name>
<dbReference type="FunFam" id="1.10.10.10:FF:000001">
    <property type="entry name" value="LysR family transcriptional regulator"/>
    <property type="match status" value="1"/>
</dbReference>
<dbReference type="AlphaFoldDB" id="A0A1T4SC24"/>
<sequence length="305" mass="33362">MNQLDPLTAVAAPSRLDFDLLQTFVAICESGNFSKAAERVHRTPSAVSLQVKKLEEMLGRELFRREARSVTLTGDGEVLLGYARRMQKLCDETMHHFKLPPMEGRVRFGAPFDSGVVAIPELLSRFARTHPHVEVDVRLDSSTALRRRCLAGEIDLVLVSCDDGHTERMEIVHTEPLVWVGLRHGRAQGHSPLPLALADHGCSWRGRALAALDAAGVSYRISYSSEFCQGQIAAVRADLAIAPLPLSVVEPPLVCLDESTGLPPLGSYDVQLMRRVGAGPMADALALHITDCFRALRGRGARLFA</sequence>
<dbReference type="Gene3D" id="3.40.190.10">
    <property type="entry name" value="Periplasmic binding protein-like II"/>
    <property type="match status" value="2"/>
</dbReference>
<dbReference type="Gene3D" id="1.10.10.10">
    <property type="entry name" value="Winged helix-like DNA-binding domain superfamily/Winged helix DNA-binding domain"/>
    <property type="match status" value="1"/>
</dbReference>
<keyword evidence="3 6" id="KW-0238">DNA-binding</keyword>
<keyword evidence="4" id="KW-0804">Transcription</keyword>
<dbReference type="Pfam" id="PF00126">
    <property type="entry name" value="HTH_1"/>
    <property type="match status" value="1"/>
</dbReference>
<dbReference type="GO" id="GO:0003700">
    <property type="term" value="F:DNA-binding transcription factor activity"/>
    <property type="evidence" value="ECO:0007669"/>
    <property type="project" value="InterPro"/>
</dbReference>
<keyword evidence="7" id="KW-1185">Reference proteome</keyword>
<comment type="similarity">
    <text evidence="1">Belongs to the LysR transcriptional regulatory family.</text>
</comment>
<dbReference type="InterPro" id="IPR005119">
    <property type="entry name" value="LysR_subst-bd"/>
</dbReference>
<dbReference type="RefSeq" id="WP_245319239.1">
    <property type="nucleotide sequence ID" value="NZ_FUXL01000010.1"/>
</dbReference>
<dbReference type="SUPFAM" id="SSF53850">
    <property type="entry name" value="Periplasmic binding protein-like II"/>
    <property type="match status" value="1"/>
</dbReference>
<evidence type="ECO:0000256" key="2">
    <source>
        <dbReference type="ARBA" id="ARBA00023015"/>
    </source>
</evidence>
<dbReference type="InterPro" id="IPR000847">
    <property type="entry name" value="LysR_HTH_N"/>
</dbReference>
<protein>
    <submittedName>
        <fullName evidence="6">DNA-binding transcriptional regulator, LysR family</fullName>
    </submittedName>
</protein>
<evidence type="ECO:0000256" key="4">
    <source>
        <dbReference type="ARBA" id="ARBA00023163"/>
    </source>
</evidence>
<dbReference type="Pfam" id="PF03466">
    <property type="entry name" value="LysR_substrate"/>
    <property type="match status" value="1"/>
</dbReference>
<dbReference type="InterPro" id="IPR036388">
    <property type="entry name" value="WH-like_DNA-bd_sf"/>
</dbReference>
<evidence type="ECO:0000313" key="6">
    <source>
        <dbReference type="EMBL" id="SKA25745.1"/>
    </source>
</evidence>
<dbReference type="PANTHER" id="PTHR30579:SF7">
    <property type="entry name" value="HTH-TYPE TRANSCRIPTIONAL REGULATOR LRHA-RELATED"/>
    <property type="match status" value="1"/>
</dbReference>
<accession>A0A1T4SC24</accession>
<dbReference type="PANTHER" id="PTHR30579">
    <property type="entry name" value="TRANSCRIPTIONAL REGULATOR"/>
    <property type="match status" value="1"/>
</dbReference>
<dbReference type="EMBL" id="FUXL01000010">
    <property type="protein sequence ID" value="SKA25745.1"/>
    <property type="molecule type" value="Genomic_DNA"/>
</dbReference>
<dbReference type="GO" id="GO:0003677">
    <property type="term" value="F:DNA binding"/>
    <property type="evidence" value="ECO:0007669"/>
    <property type="project" value="UniProtKB-KW"/>
</dbReference>
<dbReference type="InterPro" id="IPR050176">
    <property type="entry name" value="LTTR"/>
</dbReference>
<evidence type="ECO:0000256" key="1">
    <source>
        <dbReference type="ARBA" id="ARBA00009437"/>
    </source>
</evidence>
<evidence type="ECO:0000313" key="7">
    <source>
        <dbReference type="Proteomes" id="UP000190135"/>
    </source>
</evidence>
<reference evidence="6 7" key="1">
    <citation type="submission" date="2017-02" db="EMBL/GenBank/DDBJ databases">
        <authorList>
            <person name="Peterson S.W."/>
        </authorList>
    </citation>
    <scope>NUCLEOTIDE SEQUENCE [LARGE SCALE GENOMIC DNA]</scope>
    <source>
        <strain evidence="6 7">USBA 369</strain>
    </source>
</reference>
<dbReference type="InterPro" id="IPR036390">
    <property type="entry name" value="WH_DNA-bd_sf"/>
</dbReference>
<dbReference type="Proteomes" id="UP000190135">
    <property type="component" value="Unassembled WGS sequence"/>
</dbReference>
<dbReference type="STRING" id="1365950.SAMN05428963_1107"/>
<gene>
    <name evidence="6" type="ORF">SAMN05428963_1107</name>
</gene>
<keyword evidence="2" id="KW-0805">Transcription regulation</keyword>
<evidence type="ECO:0000259" key="5">
    <source>
        <dbReference type="PROSITE" id="PS50931"/>
    </source>
</evidence>
<proteinExistence type="inferred from homology"/>